<name>A0AAD8NG64_TARER</name>
<sequence>AGKSGVFKGGGWTTVEGGVCWLLILFEVACSKSSYSFLWAKENIDDTETNTNTNTNTNQGFIFIFKSL</sequence>
<keyword evidence="2" id="KW-1185">Reference proteome</keyword>
<dbReference type="AlphaFoldDB" id="A0AAD8NG64"/>
<comment type="caution">
    <text evidence="1">The sequence shown here is derived from an EMBL/GenBank/DDBJ whole genome shotgun (WGS) entry which is preliminary data.</text>
</comment>
<evidence type="ECO:0000313" key="2">
    <source>
        <dbReference type="Proteomes" id="UP001229421"/>
    </source>
</evidence>
<gene>
    <name evidence="1" type="ORF">QVD17_40523</name>
</gene>
<dbReference type="Proteomes" id="UP001229421">
    <property type="component" value="Unassembled WGS sequence"/>
</dbReference>
<feature type="non-terminal residue" evidence="1">
    <location>
        <position position="68"/>
    </location>
</feature>
<proteinExistence type="predicted"/>
<accession>A0AAD8NG64</accession>
<dbReference type="EMBL" id="JAUHHV010000011">
    <property type="protein sequence ID" value="KAK1408604.1"/>
    <property type="molecule type" value="Genomic_DNA"/>
</dbReference>
<reference evidence="1" key="1">
    <citation type="journal article" date="2023" name="bioRxiv">
        <title>Improved chromosome-level genome assembly for marigold (Tagetes erecta).</title>
        <authorList>
            <person name="Jiang F."/>
            <person name="Yuan L."/>
            <person name="Wang S."/>
            <person name="Wang H."/>
            <person name="Xu D."/>
            <person name="Wang A."/>
            <person name="Fan W."/>
        </authorList>
    </citation>
    <scope>NUCLEOTIDE SEQUENCE</scope>
    <source>
        <strain evidence="1">WSJ</strain>
        <tissue evidence="1">Leaf</tissue>
    </source>
</reference>
<protein>
    <submittedName>
        <fullName evidence="1">Uncharacterized protein</fullName>
    </submittedName>
</protein>
<feature type="non-terminal residue" evidence="1">
    <location>
        <position position="1"/>
    </location>
</feature>
<evidence type="ECO:0000313" key="1">
    <source>
        <dbReference type="EMBL" id="KAK1408604.1"/>
    </source>
</evidence>
<organism evidence="1 2">
    <name type="scientific">Tagetes erecta</name>
    <name type="common">African marigold</name>
    <dbReference type="NCBI Taxonomy" id="13708"/>
    <lineage>
        <taxon>Eukaryota</taxon>
        <taxon>Viridiplantae</taxon>
        <taxon>Streptophyta</taxon>
        <taxon>Embryophyta</taxon>
        <taxon>Tracheophyta</taxon>
        <taxon>Spermatophyta</taxon>
        <taxon>Magnoliopsida</taxon>
        <taxon>eudicotyledons</taxon>
        <taxon>Gunneridae</taxon>
        <taxon>Pentapetalae</taxon>
        <taxon>asterids</taxon>
        <taxon>campanulids</taxon>
        <taxon>Asterales</taxon>
        <taxon>Asteraceae</taxon>
        <taxon>Asteroideae</taxon>
        <taxon>Heliantheae alliance</taxon>
        <taxon>Tageteae</taxon>
        <taxon>Tagetes</taxon>
    </lineage>
</organism>